<dbReference type="InterPro" id="IPR046342">
    <property type="entry name" value="CBS_dom_sf"/>
</dbReference>
<keyword evidence="5" id="KW-1185">Reference proteome</keyword>
<dbReference type="PANTHER" id="PTHR43080:SF2">
    <property type="entry name" value="CBS DOMAIN-CONTAINING PROTEIN"/>
    <property type="match status" value="1"/>
</dbReference>
<dbReference type="eggNOG" id="COG2905">
    <property type="taxonomic scope" value="Bacteria"/>
</dbReference>
<dbReference type="SMART" id="SM00116">
    <property type="entry name" value="CBS"/>
    <property type="match status" value="2"/>
</dbReference>
<evidence type="ECO:0000256" key="2">
    <source>
        <dbReference type="PROSITE-ProRule" id="PRU00703"/>
    </source>
</evidence>
<organism evidence="4 5">
    <name type="scientific">Pseudomonas saudiphocaensis</name>
    <dbReference type="NCBI Taxonomy" id="1499686"/>
    <lineage>
        <taxon>Bacteria</taxon>
        <taxon>Pseudomonadati</taxon>
        <taxon>Pseudomonadota</taxon>
        <taxon>Gammaproteobacteria</taxon>
        <taxon>Pseudomonadales</taxon>
        <taxon>Pseudomonadaceae</taxon>
        <taxon>Pseudomonas</taxon>
    </lineage>
</organism>
<dbReference type="InterPro" id="IPR051257">
    <property type="entry name" value="Diverse_CBS-Domain"/>
</dbReference>
<dbReference type="CDD" id="cd04623">
    <property type="entry name" value="CBS_pair_bac_euk"/>
    <property type="match status" value="1"/>
</dbReference>
<dbReference type="AlphaFoldDB" id="A0A078LW70"/>
<dbReference type="SUPFAM" id="SSF54631">
    <property type="entry name" value="CBS-domain pair"/>
    <property type="match status" value="1"/>
</dbReference>
<dbReference type="PANTHER" id="PTHR43080">
    <property type="entry name" value="CBS DOMAIN-CONTAINING PROTEIN CBSX3, MITOCHONDRIAL"/>
    <property type="match status" value="1"/>
</dbReference>
<protein>
    <submittedName>
        <fullName evidence="4">Putative CBS domain protein</fullName>
    </submittedName>
</protein>
<dbReference type="InterPro" id="IPR000644">
    <property type="entry name" value="CBS_dom"/>
</dbReference>
<dbReference type="Gene3D" id="3.10.580.10">
    <property type="entry name" value="CBS-domain"/>
    <property type="match status" value="1"/>
</dbReference>
<evidence type="ECO:0000313" key="5">
    <source>
        <dbReference type="Proteomes" id="UP000053902"/>
    </source>
</evidence>
<feature type="domain" description="CBS" evidence="3">
    <location>
        <begin position="78"/>
        <end position="133"/>
    </location>
</feature>
<accession>A0A078LW70</accession>
<evidence type="ECO:0000256" key="1">
    <source>
        <dbReference type="ARBA" id="ARBA00023122"/>
    </source>
</evidence>
<evidence type="ECO:0000259" key="3">
    <source>
        <dbReference type="PROSITE" id="PS51371"/>
    </source>
</evidence>
<dbReference type="HOGENOM" id="CLU_040681_3_2_6"/>
<dbReference type="EMBL" id="CCSF01000001">
    <property type="protein sequence ID" value="CDZ95429.1"/>
    <property type="molecule type" value="Genomic_DNA"/>
</dbReference>
<dbReference type="PROSITE" id="PS51371">
    <property type="entry name" value="CBS"/>
    <property type="match status" value="2"/>
</dbReference>
<evidence type="ECO:0000313" key="4">
    <source>
        <dbReference type="EMBL" id="CDZ95429.1"/>
    </source>
</evidence>
<dbReference type="Proteomes" id="UP000053902">
    <property type="component" value="Unassembled WGS sequence"/>
</dbReference>
<dbReference type="Pfam" id="PF00571">
    <property type="entry name" value="CBS"/>
    <property type="match status" value="2"/>
</dbReference>
<sequence length="145" mass="15641">MKTVGQVVSAKADVSVHTIVETASVLEVLQVMAEKNVGALPVVNADGQLVGIVSERDYARKGVLKGRSSFATPVSTIMTASLVTVEPHQGLEECMQLMTDRHLRHLPVLEGGQLVGMLSIGDVVKELVAEKESLIQHLEQYIRGQ</sequence>
<proteinExistence type="predicted"/>
<dbReference type="OrthoDB" id="9807125at2"/>
<feature type="domain" description="CBS" evidence="3">
    <location>
        <begin position="12"/>
        <end position="69"/>
    </location>
</feature>
<dbReference type="STRING" id="1499686.BN1079_02764"/>
<keyword evidence="1 2" id="KW-0129">CBS domain</keyword>
<reference evidence="4 5" key="1">
    <citation type="submission" date="2014-07" db="EMBL/GenBank/DDBJ databases">
        <authorList>
            <person name="Urmite Genomes Urmite Genomes"/>
        </authorList>
    </citation>
    <scope>NUCLEOTIDE SEQUENCE [LARGE SCALE GENOMIC DNA]</scope>
    <source>
        <strain evidence="4 5">20_BN</strain>
    </source>
</reference>
<dbReference type="InterPro" id="IPR044725">
    <property type="entry name" value="CBSX3_CBS_dom"/>
</dbReference>
<gene>
    <name evidence="4" type="ORF">BN1079_02764</name>
</gene>
<dbReference type="RefSeq" id="WP_037025225.1">
    <property type="nucleotide sequence ID" value="NZ_CCSF01000001.1"/>
</dbReference>
<name>A0A078LW70_9PSED</name>